<proteinExistence type="predicted"/>
<gene>
    <name evidence="1" type="ORF">EZMO1_4669</name>
</gene>
<name>A0A142BIJ8_9GAMM</name>
<protein>
    <submittedName>
        <fullName evidence="1">Uncharacterized protein</fullName>
    </submittedName>
</protein>
<dbReference type="Proteomes" id="UP000071065">
    <property type="component" value="Chromosome"/>
</dbReference>
<evidence type="ECO:0000313" key="1">
    <source>
        <dbReference type="EMBL" id="AMO58574.1"/>
    </source>
</evidence>
<accession>A0A142BIJ8</accession>
<evidence type="ECO:0000313" key="2">
    <source>
        <dbReference type="Proteomes" id="UP000071065"/>
    </source>
</evidence>
<dbReference type="AlphaFoldDB" id="A0A142BIJ8"/>
<dbReference type="EMBL" id="CP013251">
    <property type="protein sequence ID" value="AMO58574.1"/>
    <property type="molecule type" value="Genomic_DNA"/>
</dbReference>
<organism evidence="1 2">
    <name type="scientific">Endozoicomonas montiporae CL-33</name>
    <dbReference type="NCBI Taxonomy" id="570277"/>
    <lineage>
        <taxon>Bacteria</taxon>
        <taxon>Pseudomonadati</taxon>
        <taxon>Pseudomonadota</taxon>
        <taxon>Gammaproteobacteria</taxon>
        <taxon>Oceanospirillales</taxon>
        <taxon>Endozoicomonadaceae</taxon>
        <taxon>Endozoicomonas</taxon>
    </lineage>
</organism>
<dbReference type="PATRIC" id="fig|570277.3.peg.4997"/>
<sequence>MCEPSFDTGSTALTGFEPFGSTGLAALEGDDSGWVIATSVALPIAVTFSLVADPLTYCKVKGYCGFSSGSSQRVVYARGEVVVP</sequence>
<dbReference type="RefSeq" id="WP_145912719.1">
    <property type="nucleotide sequence ID" value="NZ_CP013251.1"/>
</dbReference>
<reference evidence="1 2" key="1">
    <citation type="journal article" date="2016" name="Front. Microbiol.">
        <title>Genomic Insight into the Host-Endosymbiont Relationship of Endozoicomonas montiporae CL-33(T) with its Coral Host.</title>
        <authorList>
            <person name="Ding J.-Y."/>
            <person name="Shiu J.-H."/>
            <person name="Chen W.-M."/>
            <person name="Chiang Y.-R."/>
            <person name="Tang S.-L."/>
        </authorList>
    </citation>
    <scope>NUCLEOTIDE SEQUENCE [LARGE SCALE GENOMIC DNA]</scope>
    <source>
        <strain evidence="1 2">CL-33</strain>
    </source>
</reference>
<dbReference type="KEGG" id="emp:EZMO1_4669"/>